<name>A0ABV9B4S7_9ACTN</name>
<accession>A0ABV9B4S7</accession>
<keyword evidence="2" id="KW-1185">Reference proteome</keyword>
<comment type="caution">
    <text evidence="1">The sequence shown here is derived from an EMBL/GenBank/DDBJ whole genome shotgun (WGS) entry which is preliminary data.</text>
</comment>
<evidence type="ECO:0000313" key="2">
    <source>
        <dbReference type="Proteomes" id="UP001595839"/>
    </source>
</evidence>
<organism evidence="1 2">
    <name type="scientific">Streptomyces vulcanius</name>
    <dbReference type="NCBI Taxonomy" id="1441876"/>
    <lineage>
        <taxon>Bacteria</taxon>
        <taxon>Bacillati</taxon>
        <taxon>Actinomycetota</taxon>
        <taxon>Actinomycetes</taxon>
        <taxon>Kitasatosporales</taxon>
        <taxon>Streptomycetaceae</taxon>
        <taxon>Streptomyces</taxon>
    </lineage>
</organism>
<protein>
    <submittedName>
        <fullName evidence="1">Uncharacterized protein</fullName>
    </submittedName>
</protein>
<proteinExistence type="predicted"/>
<dbReference type="RefSeq" id="WP_381177452.1">
    <property type="nucleotide sequence ID" value="NZ_JBHSFK010000050.1"/>
</dbReference>
<dbReference type="Proteomes" id="UP001595839">
    <property type="component" value="Unassembled WGS sequence"/>
</dbReference>
<reference evidence="2" key="1">
    <citation type="journal article" date="2019" name="Int. J. Syst. Evol. Microbiol.">
        <title>The Global Catalogue of Microorganisms (GCM) 10K type strain sequencing project: providing services to taxonomists for standard genome sequencing and annotation.</title>
        <authorList>
            <consortium name="The Broad Institute Genomics Platform"/>
            <consortium name="The Broad Institute Genome Sequencing Center for Infectious Disease"/>
            <person name="Wu L."/>
            <person name="Ma J."/>
        </authorList>
    </citation>
    <scope>NUCLEOTIDE SEQUENCE [LARGE SCALE GENOMIC DNA]</scope>
    <source>
        <strain evidence="2">CGMCC 4.7177</strain>
    </source>
</reference>
<evidence type="ECO:0000313" key="1">
    <source>
        <dbReference type="EMBL" id="MFC4507029.1"/>
    </source>
</evidence>
<gene>
    <name evidence="1" type="ORF">ACFPIH_47615</name>
</gene>
<sequence length="209" mass="23026">MPEVTPDEVRLFRDDYPPSGKCPAKAIDDPSEHHIWERTQYGNVSCADCRTPHPEEPLERLAESDLDFLQGVCDATGPLYGGRLAANGMRQFHGLELFDDEEGDDLTFYLVARTAMPALIDAYRELLREPSPLPMADVPHRLVRATGLPDVAARAVLSTVLPMYRGMVIDELRSSARQLSGVERGVANGLITTLLDNTTHEATVVQEAA</sequence>
<dbReference type="EMBL" id="JBHSFK010000050">
    <property type="protein sequence ID" value="MFC4507029.1"/>
    <property type="molecule type" value="Genomic_DNA"/>
</dbReference>